<feature type="domain" description="Solute-binding protein family 5" evidence="4">
    <location>
        <begin position="83"/>
        <end position="412"/>
    </location>
</feature>
<evidence type="ECO:0000313" key="6">
    <source>
        <dbReference type="Proteomes" id="UP000199647"/>
    </source>
</evidence>
<evidence type="ECO:0000259" key="4">
    <source>
        <dbReference type="Pfam" id="PF00496"/>
    </source>
</evidence>
<dbReference type="Pfam" id="PF00496">
    <property type="entry name" value="SBP_bac_5"/>
    <property type="match status" value="1"/>
</dbReference>
<evidence type="ECO:0000256" key="1">
    <source>
        <dbReference type="ARBA" id="ARBA00004418"/>
    </source>
</evidence>
<dbReference type="CDD" id="cd08495">
    <property type="entry name" value="PBP2_NikA_DppA_OppA_like_8"/>
    <property type="match status" value="1"/>
</dbReference>
<dbReference type="GO" id="GO:0030288">
    <property type="term" value="C:outer membrane-bounded periplasmic space"/>
    <property type="evidence" value="ECO:0007669"/>
    <property type="project" value="UniProtKB-ARBA"/>
</dbReference>
<dbReference type="InterPro" id="IPR039424">
    <property type="entry name" value="SBP_5"/>
</dbReference>
<dbReference type="PIRSF" id="PIRSF002741">
    <property type="entry name" value="MppA"/>
    <property type="match status" value="1"/>
</dbReference>
<name>A0A1H9E5B6_9HYPH</name>
<proteinExistence type="inferred from homology"/>
<comment type="subcellular location">
    <subcellularLocation>
        <location evidence="1">Periplasm</location>
    </subcellularLocation>
</comment>
<dbReference type="EMBL" id="FOFG01000003">
    <property type="protein sequence ID" value="SEQ20924.1"/>
    <property type="molecule type" value="Genomic_DNA"/>
</dbReference>
<gene>
    <name evidence="5" type="ORF">SAMN05216548_10372</name>
</gene>
<dbReference type="PANTHER" id="PTHR30290:SF83">
    <property type="entry name" value="ABC TRANSPORTER SUBSTRATE-BINDING PROTEIN"/>
    <property type="match status" value="1"/>
</dbReference>
<dbReference type="OrthoDB" id="9773508at2"/>
<dbReference type="GO" id="GO:0015833">
    <property type="term" value="P:peptide transport"/>
    <property type="evidence" value="ECO:0007669"/>
    <property type="project" value="TreeGrafter"/>
</dbReference>
<keyword evidence="3" id="KW-0732">Signal</keyword>
<dbReference type="SUPFAM" id="SSF53850">
    <property type="entry name" value="Periplasmic binding protein-like II"/>
    <property type="match status" value="1"/>
</dbReference>
<dbReference type="Gene3D" id="3.90.76.10">
    <property type="entry name" value="Dipeptide-binding Protein, Domain 1"/>
    <property type="match status" value="1"/>
</dbReference>
<reference evidence="5 6" key="1">
    <citation type="submission" date="2016-10" db="EMBL/GenBank/DDBJ databases">
        <authorList>
            <person name="de Groot N.N."/>
        </authorList>
    </citation>
    <scope>NUCLEOTIDE SEQUENCE [LARGE SCALE GENOMIC DNA]</scope>
    <source>
        <strain evidence="5 6">A52C2</strain>
    </source>
</reference>
<dbReference type="Gene3D" id="3.40.190.10">
    <property type="entry name" value="Periplasmic binding protein-like II"/>
    <property type="match status" value="1"/>
</dbReference>
<keyword evidence="6" id="KW-1185">Reference proteome</keyword>
<comment type="similarity">
    <text evidence="2">Belongs to the bacterial solute-binding protein 5 family.</text>
</comment>
<dbReference type="InterPro" id="IPR030678">
    <property type="entry name" value="Peptide/Ni-bd"/>
</dbReference>
<dbReference type="AlphaFoldDB" id="A0A1H9E5B6"/>
<evidence type="ECO:0000313" key="5">
    <source>
        <dbReference type="EMBL" id="SEQ20924.1"/>
    </source>
</evidence>
<evidence type="ECO:0000256" key="2">
    <source>
        <dbReference type="ARBA" id="ARBA00005695"/>
    </source>
</evidence>
<sequence length="533" mass="59798">MRRLFGMKRIPAVLLTAATLVSVMSSVQARAETVVRVAMTAADIPDWTGVPDQGYEGYRFLGYTLYDGLTNWDLSSSDKAADIVPALATAWHVDPGDHKKWIFDLREGVKFHDGCAWNADAAVWNFDRVNSKDSKQFNPKQFSMSRGFMDNVDHAQKIDDSHIAIYTKIVDSYLPYEMSTFFQVSPCAVQKANYDYTAYAAAPAGTGPYKFDKVTPHERIELVKNADYWNKDRVPKHDRLVLIPMPEAATRAAALLSGQVDFVEAPSPDTIPQLQSAGMTITKVPYPHNWNYQIRLDRPPFNDLRVRQAANYAINRDDFIELLGGYATPGYGVFIESQPYYGNPMKYEYDPEKAKELLKQAGCSPCKMTIAISTSGSGQMQPLPMNELVKEQLEAVGFQVTLVPIDWNSLIDVFIGGPDKFPQYDGMNFSLAPIDANQGLLKTTMTRYMSPHGSNWGKYSNPEIDKLGEQALATFDEAERNKIIAKMHEIAVKDAFDIFIVHDLNPRALSPKLKGFVQAQSWFQDLTPIQVVQ</sequence>
<accession>A0A1H9E5B6</accession>
<dbReference type="GO" id="GO:1904680">
    <property type="term" value="F:peptide transmembrane transporter activity"/>
    <property type="evidence" value="ECO:0007669"/>
    <property type="project" value="TreeGrafter"/>
</dbReference>
<feature type="chain" id="PRO_5011675020" evidence="3">
    <location>
        <begin position="32"/>
        <end position="533"/>
    </location>
</feature>
<dbReference type="Proteomes" id="UP000199647">
    <property type="component" value="Unassembled WGS sequence"/>
</dbReference>
<dbReference type="STRING" id="1855383.SAMN05216548_10372"/>
<dbReference type="Gene3D" id="3.10.105.10">
    <property type="entry name" value="Dipeptide-binding Protein, Domain 3"/>
    <property type="match status" value="1"/>
</dbReference>
<protein>
    <submittedName>
        <fullName evidence="5">ABC-type transport system, substrate-binding protein</fullName>
    </submittedName>
</protein>
<dbReference type="GO" id="GO:0043190">
    <property type="term" value="C:ATP-binding cassette (ABC) transporter complex"/>
    <property type="evidence" value="ECO:0007669"/>
    <property type="project" value="InterPro"/>
</dbReference>
<dbReference type="PANTHER" id="PTHR30290">
    <property type="entry name" value="PERIPLASMIC BINDING COMPONENT OF ABC TRANSPORTER"/>
    <property type="match status" value="1"/>
</dbReference>
<feature type="signal peptide" evidence="3">
    <location>
        <begin position="1"/>
        <end position="31"/>
    </location>
</feature>
<organism evidence="5 6">
    <name type="scientific">Faunimonas pinastri</name>
    <dbReference type="NCBI Taxonomy" id="1855383"/>
    <lineage>
        <taxon>Bacteria</taxon>
        <taxon>Pseudomonadati</taxon>
        <taxon>Pseudomonadota</taxon>
        <taxon>Alphaproteobacteria</taxon>
        <taxon>Hyphomicrobiales</taxon>
        <taxon>Afifellaceae</taxon>
        <taxon>Faunimonas</taxon>
    </lineage>
</organism>
<evidence type="ECO:0000256" key="3">
    <source>
        <dbReference type="SAM" id="SignalP"/>
    </source>
</evidence>
<dbReference type="InterPro" id="IPR000914">
    <property type="entry name" value="SBP_5_dom"/>
</dbReference>